<name>A0ABD1ATJ3_CARAN</name>
<feature type="region of interest" description="Disordered" evidence="6">
    <location>
        <begin position="123"/>
        <end position="146"/>
    </location>
</feature>
<evidence type="ECO:0000256" key="6">
    <source>
        <dbReference type="SAM" id="MobiDB-lite"/>
    </source>
</evidence>
<feature type="region of interest" description="Disordered" evidence="6">
    <location>
        <begin position="160"/>
        <end position="207"/>
    </location>
</feature>
<reference evidence="8 9" key="1">
    <citation type="submission" date="2024-04" db="EMBL/GenBank/DDBJ databases">
        <title>Genome assembly C_amara_ONT_v2.</title>
        <authorList>
            <person name="Yant L."/>
            <person name="Moore C."/>
            <person name="Slenker M."/>
        </authorList>
    </citation>
    <scope>NUCLEOTIDE SEQUENCE [LARGE SCALE GENOMIC DNA]</scope>
    <source>
        <tissue evidence="8">Leaf</tissue>
    </source>
</reference>
<dbReference type="CDD" id="cd10017">
    <property type="entry name" value="B3_DNA"/>
    <property type="match status" value="1"/>
</dbReference>
<accession>A0ABD1ATJ3</accession>
<evidence type="ECO:0000256" key="4">
    <source>
        <dbReference type="ARBA" id="ARBA00023163"/>
    </source>
</evidence>
<dbReference type="PANTHER" id="PTHR31541">
    <property type="entry name" value="B3 DOMAIN PLANT PROTEIN-RELATED"/>
    <property type="match status" value="1"/>
</dbReference>
<feature type="compositionally biased region" description="Basic and acidic residues" evidence="6">
    <location>
        <begin position="163"/>
        <end position="172"/>
    </location>
</feature>
<protein>
    <submittedName>
        <fullName evidence="8">B3 domain-containing protein</fullName>
    </submittedName>
</protein>
<dbReference type="PANTHER" id="PTHR31541:SF34">
    <property type="entry name" value="TF-B3 DOMAIN-CONTAINING PROTEIN"/>
    <property type="match status" value="1"/>
</dbReference>
<organism evidence="8 9">
    <name type="scientific">Cardamine amara subsp. amara</name>
    <dbReference type="NCBI Taxonomy" id="228776"/>
    <lineage>
        <taxon>Eukaryota</taxon>
        <taxon>Viridiplantae</taxon>
        <taxon>Streptophyta</taxon>
        <taxon>Embryophyta</taxon>
        <taxon>Tracheophyta</taxon>
        <taxon>Spermatophyta</taxon>
        <taxon>Magnoliopsida</taxon>
        <taxon>eudicotyledons</taxon>
        <taxon>Gunneridae</taxon>
        <taxon>Pentapetalae</taxon>
        <taxon>rosids</taxon>
        <taxon>malvids</taxon>
        <taxon>Brassicales</taxon>
        <taxon>Brassicaceae</taxon>
        <taxon>Cardamineae</taxon>
        <taxon>Cardamine</taxon>
    </lineage>
</organism>
<keyword evidence="4" id="KW-0804">Transcription</keyword>
<dbReference type="Gene3D" id="2.40.330.10">
    <property type="entry name" value="DNA-binding pseudobarrel domain"/>
    <property type="match status" value="1"/>
</dbReference>
<feature type="domain" description="TF-B3" evidence="7">
    <location>
        <begin position="284"/>
        <end position="353"/>
    </location>
</feature>
<feature type="compositionally biased region" description="Polar residues" evidence="6">
    <location>
        <begin position="179"/>
        <end position="200"/>
    </location>
</feature>
<dbReference type="Pfam" id="PF03754">
    <property type="entry name" value="At2g31720-like"/>
    <property type="match status" value="1"/>
</dbReference>
<sequence>MTTSDTDLVAAKKEMWSNPSDLDNLVATVNDEEQRARKGKAKIVYDDDSNKKILFMKTPKKFATRRYPQHPHYENLNGASSSSSSSRLRLRWPDQLQGAKKQQSNIVSEPSKKKRLFDLVPTKIRSCPQQQNLNGTPSSSSSSSRLRILWSEPCSSPLLLDHNTSESEKAETKTPPNPNSQSWSTSPKSRAVSQSKSSGGHETAKIAPFSRTARAMPWWLVSVMRDMKGEHPMLIFEKTLFGSDVNPTLSRFSMPLNRLIRNDFLTDVELGIFEEEIDNGVGAILVDPRSVKWGVVLKRWRLKDHSGIESWTFSLTCGWNEVVEANQLKDGDNITLWSFRCRGILCFALVLLPPAVAHGTEFLL</sequence>
<dbReference type="InterPro" id="IPR015300">
    <property type="entry name" value="DNA-bd_pseudobarrel_sf"/>
</dbReference>
<dbReference type="InterPro" id="IPR005508">
    <property type="entry name" value="At2g31720-like"/>
</dbReference>
<evidence type="ECO:0000256" key="5">
    <source>
        <dbReference type="ARBA" id="ARBA00023242"/>
    </source>
</evidence>
<dbReference type="GO" id="GO:0005634">
    <property type="term" value="C:nucleus"/>
    <property type="evidence" value="ECO:0007669"/>
    <property type="project" value="UniProtKB-SubCell"/>
</dbReference>
<feature type="region of interest" description="Disordered" evidence="6">
    <location>
        <begin position="64"/>
        <end position="88"/>
    </location>
</feature>
<evidence type="ECO:0000259" key="7">
    <source>
        <dbReference type="PROSITE" id="PS50863"/>
    </source>
</evidence>
<keyword evidence="5" id="KW-0539">Nucleus</keyword>
<dbReference type="Proteomes" id="UP001558713">
    <property type="component" value="Unassembled WGS sequence"/>
</dbReference>
<dbReference type="InterPro" id="IPR003340">
    <property type="entry name" value="B3_DNA-bd"/>
</dbReference>
<evidence type="ECO:0000313" key="9">
    <source>
        <dbReference type="Proteomes" id="UP001558713"/>
    </source>
</evidence>
<comment type="caution">
    <text evidence="8">The sequence shown here is derived from an EMBL/GenBank/DDBJ whole genome shotgun (WGS) entry which is preliminary data.</text>
</comment>
<dbReference type="GO" id="GO:0003677">
    <property type="term" value="F:DNA binding"/>
    <property type="evidence" value="ECO:0007669"/>
    <property type="project" value="UniProtKB-KW"/>
</dbReference>
<evidence type="ECO:0000256" key="2">
    <source>
        <dbReference type="ARBA" id="ARBA00023015"/>
    </source>
</evidence>
<evidence type="ECO:0000256" key="1">
    <source>
        <dbReference type="ARBA" id="ARBA00004123"/>
    </source>
</evidence>
<gene>
    <name evidence="8" type="ORF">V5N11_015092</name>
</gene>
<keyword evidence="9" id="KW-1185">Reference proteome</keyword>
<feature type="compositionally biased region" description="Polar residues" evidence="6">
    <location>
        <begin position="127"/>
        <end position="137"/>
    </location>
</feature>
<dbReference type="EMBL" id="JBANAX010000583">
    <property type="protein sequence ID" value="KAL1202156.1"/>
    <property type="molecule type" value="Genomic_DNA"/>
</dbReference>
<dbReference type="PROSITE" id="PS50863">
    <property type="entry name" value="B3"/>
    <property type="match status" value="1"/>
</dbReference>
<keyword evidence="2" id="KW-0805">Transcription regulation</keyword>
<evidence type="ECO:0000313" key="8">
    <source>
        <dbReference type="EMBL" id="KAL1202156.1"/>
    </source>
</evidence>
<dbReference type="SUPFAM" id="SSF101936">
    <property type="entry name" value="DNA-binding pseudobarrel domain"/>
    <property type="match status" value="1"/>
</dbReference>
<dbReference type="AlphaFoldDB" id="A0ABD1ATJ3"/>
<keyword evidence="3" id="KW-0238">DNA-binding</keyword>
<proteinExistence type="predicted"/>
<evidence type="ECO:0000256" key="3">
    <source>
        <dbReference type="ARBA" id="ARBA00023125"/>
    </source>
</evidence>
<comment type="subcellular location">
    <subcellularLocation>
        <location evidence="1">Nucleus</location>
    </subcellularLocation>
</comment>